<protein>
    <recommendedName>
        <fullName evidence="6">CGL160/ATPI domain-containing protein</fullName>
    </recommendedName>
</protein>
<evidence type="ECO:0000256" key="4">
    <source>
        <dbReference type="ARBA" id="ARBA00023136"/>
    </source>
</evidence>
<evidence type="ECO:0000313" key="8">
    <source>
        <dbReference type="Proteomes" id="UP000030645"/>
    </source>
</evidence>
<evidence type="ECO:0000256" key="2">
    <source>
        <dbReference type="ARBA" id="ARBA00022692"/>
    </source>
</evidence>
<name>W9RKC2_9ROSA</name>
<evidence type="ECO:0000256" key="3">
    <source>
        <dbReference type="ARBA" id="ARBA00022989"/>
    </source>
</evidence>
<feature type="domain" description="CGL160/ATPI" evidence="6">
    <location>
        <begin position="197"/>
        <end position="243"/>
    </location>
</feature>
<organism evidence="7 8">
    <name type="scientific">Morus notabilis</name>
    <dbReference type="NCBI Taxonomy" id="981085"/>
    <lineage>
        <taxon>Eukaryota</taxon>
        <taxon>Viridiplantae</taxon>
        <taxon>Streptophyta</taxon>
        <taxon>Embryophyta</taxon>
        <taxon>Tracheophyta</taxon>
        <taxon>Spermatophyta</taxon>
        <taxon>Magnoliopsida</taxon>
        <taxon>eudicotyledons</taxon>
        <taxon>Gunneridae</taxon>
        <taxon>Pentapetalae</taxon>
        <taxon>rosids</taxon>
        <taxon>fabids</taxon>
        <taxon>Rosales</taxon>
        <taxon>Moraceae</taxon>
        <taxon>Moreae</taxon>
        <taxon>Morus</taxon>
    </lineage>
</organism>
<dbReference type="Proteomes" id="UP000030645">
    <property type="component" value="Unassembled WGS sequence"/>
</dbReference>
<evidence type="ECO:0000256" key="5">
    <source>
        <dbReference type="SAM" id="MobiDB-lite"/>
    </source>
</evidence>
<proteinExistence type="predicted"/>
<dbReference type="GO" id="GO:0016020">
    <property type="term" value="C:membrane"/>
    <property type="evidence" value="ECO:0007669"/>
    <property type="project" value="UniProtKB-SubCell"/>
</dbReference>
<feature type="region of interest" description="Disordered" evidence="5">
    <location>
        <begin position="148"/>
        <end position="169"/>
    </location>
</feature>
<dbReference type="InterPro" id="IPR056309">
    <property type="entry name" value="CGL160/ATPI_dom"/>
</dbReference>
<dbReference type="PANTHER" id="PTHR34118">
    <property type="entry name" value="NF-KAPPA-B INHIBITOR-LIKE PROTEIN-RELATED"/>
    <property type="match status" value="1"/>
</dbReference>
<sequence length="341" mass="38026">MTVLNYFITVTSSATPISQDSSVTPSAPDPRLTKIILPKKKQMKWSTGVAPGDYGGPPTTTKLRKYWGGEEEDPLTSDEFIWNKDFMGRMKRLIQDSDSDASAQTAPVKEEPSGFLSLNRVMSLDSMEVDLSKELTTPIKRELDLQVEPTAQSEGSTATRWKPAPTRREQEKWERATKAATGGSDVMFREIRRPRGDPEVLAAQSREQYFKLKNKLQILTLGIGGVGLASAYVSYSPEIAARQTLPLNEDFVVAIEQLATGYDFFGLHLKLTIGAKKSRKITNRCFWSDGLVELRNVENRVDLCSGRKIQLVGNCSHSLPHAEWTVETGAELFIRPTDQRA</sequence>
<dbReference type="EMBL" id="KE344767">
    <property type="protein sequence ID" value="EXB78115.1"/>
    <property type="molecule type" value="Genomic_DNA"/>
</dbReference>
<dbReference type="STRING" id="981085.W9RKC2"/>
<evidence type="ECO:0000256" key="1">
    <source>
        <dbReference type="ARBA" id="ARBA00004141"/>
    </source>
</evidence>
<evidence type="ECO:0000313" key="7">
    <source>
        <dbReference type="EMBL" id="EXB78115.1"/>
    </source>
</evidence>
<reference evidence="8" key="1">
    <citation type="submission" date="2013-01" db="EMBL/GenBank/DDBJ databases">
        <title>Draft Genome Sequence of a Mulberry Tree, Morus notabilis C.K. Schneid.</title>
        <authorList>
            <person name="He N."/>
            <person name="Zhao S."/>
        </authorList>
    </citation>
    <scope>NUCLEOTIDE SEQUENCE</scope>
</reference>
<keyword evidence="2" id="KW-0812">Transmembrane</keyword>
<accession>W9RKC2</accession>
<feature type="compositionally biased region" description="Polar residues" evidence="5">
    <location>
        <begin position="149"/>
        <end position="159"/>
    </location>
</feature>
<comment type="subcellular location">
    <subcellularLocation>
        <location evidence="1">Membrane</location>
        <topology evidence="1">Multi-pass membrane protein</topology>
    </subcellularLocation>
</comment>
<dbReference type="PANTHER" id="PTHR34118:SF6">
    <property type="entry name" value="PROTEIN CONSERVED ONLY IN THE GREEN LINEAGE 160, CHLOROPLASTIC"/>
    <property type="match status" value="1"/>
</dbReference>
<keyword evidence="8" id="KW-1185">Reference proteome</keyword>
<dbReference type="Pfam" id="PF24763">
    <property type="entry name" value="CGL160_C"/>
    <property type="match status" value="1"/>
</dbReference>
<dbReference type="AlphaFoldDB" id="W9RKC2"/>
<dbReference type="eggNOG" id="ENOG502QVM8">
    <property type="taxonomic scope" value="Eukaryota"/>
</dbReference>
<gene>
    <name evidence="7" type="ORF">L484_004817</name>
</gene>
<evidence type="ECO:0000259" key="6">
    <source>
        <dbReference type="Pfam" id="PF24763"/>
    </source>
</evidence>
<keyword evidence="4" id="KW-0472">Membrane</keyword>
<keyword evidence="3" id="KW-1133">Transmembrane helix</keyword>